<proteinExistence type="predicted"/>
<comment type="caution">
    <text evidence="3">The sequence shown here is derived from an EMBL/GenBank/DDBJ whole genome shotgun (WGS) entry which is preliminary data.</text>
</comment>
<feature type="compositionally biased region" description="Polar residues" evidence="1">
    <location>
        <begin position="337"/>
        <end position="349"/>
    </location>
</feature>
<evidence type="ECO:0000259" key="2">
    <source>
        <dbReference type="Pfam" id="PF01425"/>
    </source>
</evidence>
<dbReference type="InterPro" id="IPR023631">
    <property type="entry name" value="Amidase_dom"/>
</dbReference>
<dbReference type="Pfam" id="PF01425">
    <property type="entry name" value="Amidase"/>
    <property type="match status" value="1"/>
</dbReference>
<evidence type="ECO:0000256" key="1">
    <source>
        <dbReference type="SAM" id="MobiDB-lite"/>
    </source>
</evidence>
<feature type="domain" description="Amidase" evidence="2">
    <location>
        <begin position="528"/>
        <end position="713"/>
    </location>
</feature>
<gene>
    <name evidence="3" type="ORF">PCL_12274</name>
</gene>
<protein>
    <recommendedName>
        <fullName evidence="2">Amidase domain-containing protein</fullName>
    </recommendedName>
</protein>
<feature type="region of interest" description="Disordered" evidence="1">
    <location>
        <begin position="966"/>
        <end position="991"/>
    </location>
</feature>
<organism evidence="3 4">
    <name type="scientific">Purpureocillium lilacinum</name>
    <name type="common">Paecilomyces lilacinus</name>
    <dbReference type="NCBI Taxonomy" id="33203"/>
    <lineage>
        <taxon>Eukaryota</taxon>
        <taxon>Fungi</taxon>
        <taxon>Dikarya</taxon>
        <taxon>Ascomycota</taxon>
        <taxon>Pezizomycotina</taxon>
        <taxon>Sordariomycetes</taxon>
        <taxon>Hypocreomycetidae</taxon>
        <taxon>Hypocreales</taxon>
        <taxon>Ophiocordycipitaceae</taxon>
        <taxon>Purpureocillium</taxon>
    </lineage>
</organism>
<dbReference type="AlphaFoldDB" id="A0A2U3E8R2"/>
<name>A0A2U3E8R2_PURLI</name>
<accession>A0A2U3E8R2</accession>
<feature type="compositionally biased region" description="Basic and acidic residues" evidence="1">
    <location>
        <begin position="966"/>
        <end position="984"/>
    </location>
</feature>
<feature type="region of interest" description="Disordered" evidence="1">
    <location>
        <begin position="324"/>
        <end position="367"/>
    </location>
</feature>
<dbReference type="PANTHER" id="PTHR46310">
    <property type="entry name" value="AMIDASE 1"/>
    <property type="match status" value="1"/>
</dbReference>
<dbReference type="SUPFAM" id="SSF75304">
    <property type="entry name" value="Amidase signature (AS) enzymes"/>
    <property type="match status" value="1"/>
</dbReference>
<dbReference type="EMBL" id="LCWV01000008">
    <property type="protein sequence ID" value="PWI70906.1"/>
    <property type="molecule type" value="Genomic_DNA"/>
</dbReference>
<reference evidence="3 4" key="1">
    <citation type="journal article" date="2016" name="Front. Microbiol.">
        <title>Genome and transcriptome sequences reveal the specific parasitism of the nematophagous Purpureocillium lilacinum 36-1.</title>
        <authorList>
            <person name="Xie J."/>
            <person name="Li S."/>
            <person name="Mo C."/>
            <person name="Xiao X."/>
            <person name="Peng D."/>
            <person name="Wang G."/>
            <person name="Xiao Y."/>
        </authorList>
    </citation>
    <scope>NUCLEOTIDE SEQUENCE [LARGE SCALE GENOMIC DNA]</scope>
    <source>
        <strain evidence="3 4">36-1</strain>
    </source>
</reference>
<sequence length="991" mass="109139">MSEVCKVPRPPPRLLNSDTIDFWGRGGRTRAAMWKKEDTILASPTSPICRLWVLVGFAGDKLENVTAVQDRTEGGMDSRANEEENGFRRGIKFGAPDVMLHPPADSAGKGGVTIDGMAAGGKLQRHRRFLVAVWATGLTTKRVASMTLMQPDRGACLERVPPGAWPQAHRHFDLVRAEHEAAKIGKSRLATLARGGRLFITGWLRVASVSLTVCGRDSPPHREARWRRRWKLGKIGLGADSGLTRSRQACAPDVGPRRRFPRTWVLMKLEERLIVRDGGTVIGGLGPLGSKRGRGKRAQWRLPPRVPGSIHGALPNQQALSALSDPFIPSTPLAGNPQRTNSQRGSSNDRLGDLHSHPSTSRRMTGVATNARDEVAPHGSIQETINPDAIVPVTLLETHEIFGDVDATLRLFDSYDDVFVPEFGAVLVEKPGPNATVAADVEPSSHGRRLYRLSGDVEVTGDVAGLPSGPYFLYGPNLYQAWRLYDDDLGAFAFGVIPENVTHTTSFRALNALSDSGASKSIAVPSRLYHRAPNARKPLCGIRVAIPDVSSLLGVQTTLSSHAWRALHALPAAATSTLADRLLALGAVIVGKTKSSQFGEGQEWVDEQAPWSPREDGYQKPGRGAAGSGAGVAGYEWLKAAFGIDGDGGVREPAATQGVYSLRTSHGDVPLDGMETSSPSFGSAGVVVRDILELYNTASAVLNQGRSDVPPPPARLVYPEGLFDGDSSERRKLMKHFVTTMENYLGAKAERIQLSTLWDEHTPDEARGRGLDEYIGHAPFRVYCYEFYHAYEQFRSDYKANFGHPPYAETSVCHKWSTGKSVRKSEYNEYQTRLEVFRAWFDKQVMNMTSVEPRWTAMVLPFDSETPNYRDEKPRGPSTRHRLTAELLSSMLRTPQVVVPFAQLPYKSRISERMEFHPVYGSIMGPRGGDLAVVHFVRRAFETARWRTRVDTGRFSFPVGDNDRNVDDRHVAGLKDDETRRTEEEVLSDEL</sequence>
<dbReference type="PANTHER" id="PTHR46310:SF7">
    <property type="entry name" value="AMIDASE 1"/>
    <property type="match status" value="1"/>
</dbReference>
<dbReference type="InterPro" id="IPR036928">
    <property type="entry name" value="AS_sf"/>
</dbReference>
<dbReference type="Proteomes" id="UP000245956">
    <property type="component" value="Unassembled WGS sequence"/>
</dbReference>
<evidence type="ECO:0000313" key="4">
    <source>
        <dbReference type="Proteomes" id="UP000245956"/>
    </source>
</evidence>
<evidence type="ECO:0000313" key="3">
    <source>
        <dbReference type="EMBL" id="PWI70906.1"/>
    </source>
</evidence>
<dbReference type="Gene3D" id="3.90.1300.10">
    <property type="entry name" value="Amidase signature (AS) domain"/>
    <property type="match status" value="1"/>
</dbReference>